<sequence length="401" mass="43477">MPDAGVRIRVRMTARPIDEPHRAASQLELLFDLTFVVAVAAATEEFAHTIADGHPWSGLLAFLQVFFAIWWAWMNFTWFASSYDTDDVTYRVLTMVQMAGVLLLAAGVPDAADHGDYLMVTSGYLVMRIGLISLWLRAGIEDPARRRTAFRYAFGIGVLQIGWFGRWYLVQIGTSEGVLLAAFVVLSILELAVPLWAERPRATTWHPHHIAERYGLFTIILLGEAVLAASNAVRRALEETAVSAELIAVAACGLVILFALWWLYFLHPAGPRLEDRRDRSYRWGYGHYGLFASLAALGAGLEVAVEQTGHELHLSPTGASYAVAVPAACFIGLLWAVHRCIGELSGFHGGTALAGIAILLVLPLATPVIGPVADLALTAATCVGVVAAASWNARQGVFKGS</sequence>
<accession>A0A7X6A2G5</accession>
<feature type="transmembrane region" description="Helical" evidence="1">
    <location>
        <begin position="349"/>
        <end position="369"/>
    </location>
</feature>
<feature type="transmembrane region" description="Helical" evidence="1">
    <location>
        <begin position="317"/>
        <end position="337"/>
    </location>
</feature>
<name>A0A7X6A2G5_9ACTN</name>
<proteinExistence type="predicted"/>
<feature type="transmembrane region" description="Helical" evidence="1">
    <location>
        <begin position="177"/>
        <end position="196"/>
    </location>
</feature>
<reference evidence="2 3" key="1">
    <citation type="submission" date="2020-03" db="EMBL/GenBank/DDBJ databases">
        <title>Sequencing the genomes of 1000 actinobacteria strains.</title>
        <authorList>
            <person name="Klenk H.-P."/>
        </authorList>
    </citation>
    <scope>NUCLEOTIDE SEQUENCE [LARGE SCALE GENOMIC DNA]</scope>
    <source>
        <strain evidence="2 3">DSM 45490</strain>
    </source>
</reference>
<feature type="transmembrane region" description="Helical" evidence="1">
    <location>
        <begin position="246"/>
        <end position="265"/>
    </location>
</feature>
<feature type="transmembrane region" description="Helical" evidence="1">
    <location>
        <begin position="88"/>
        <end position="105"/>
    </location>
</feature>
<feature type="transmembrane region" description="Helical" evidence="1">
    <location>
        <begin position="148"/>
        <end position="165"/>
    </location>
</feature>
<protein>
    <submittedName>
        <fullName evidence="2">Low temperature requirement protein LtrA</fullName>
    </submittedName>
</protein>
<dbReference type="Pfam" id="PF06772">
    <property type="entry name" value="LtrA"/>
    <property type="match status" value="1"/>
</dbReference>
<evidence type="ECO:0000256" key="1">
    <source>
        <dbReference type="SAM" id="Phobius"/>
    </source>
</evidence>
<feature type="transmembrane region" description="Helical" evidence="1">
    <location>
        <begin position="216"/>
        <end position="234"/>
    </location>
</feature>
<dbReference type="AlphaFoldDB" id="A0A7X6A2G5"/>
<feature type="transmembrane region" description="Helical" evidence="1">
    <location>
        <begin position="117"/>
        <end position="136"/>
    </location>
</feature>
<keyword evidence="1" id="KW-0472">Membrane</keyword>
<feature type="transmembrane region" description="Helical" evidence="1">
    <location>
        <begin position="285"/>
        <end position="305"/>
    </location>
</feature>
<organism evidence="2 3">
    <name type="scientific">Kribbella shirazensis</name>
    <dbReference type="NCBI Taxonomy" id="1105143"/>
    <lineage>
        <taxon>Bacteria</taxon>
        <taxon>Bacillati</taxon>
        <taxon>Actinomycetota</taxon>
        <taxon>Actinomycetes</taxon>
        <taxon>Propionibacteriales</taxon>
        <taxon>Kribbellaceae</taxon>
        <taxon>Kribbella</taxon>
    </lineage>
</organism>
<dbReference type="InterPro" id="IPR010640">
    <property type="entry name" value="Low_temperature_requirement_A"/>
</dbReference>
<keyword evidence="3" id="KW-1185">Reference proteome</keyword>
<dbReference type="EMBL" id="JAASRO010000001">
    <property type="protein sequence ID" value="NIK58910.1"/>
    <property type="molecule type" value="Genomic_DNA"/>
</dbReference>
<evidence type="ECO:0000313" key="3">
    <source>
        <dbReference type="Proteomes" id="UP000555407"/>
    </source>
</evidence>
<dbReference type="PANTHER" id="PTHR36840">
    <property type="entry name" value="BLL5714 PROTEIN"/>
    <property type="match status" value="1"/>
</dbReference>
<keyword evidence="1" id="KW-1133">Transmembrane helix</keyword>
<keyword evidence="1" id="KW-0812">Transmembrane</keyword>
<comment type="caution">
    <text evidence="2">The sequence shown here is derived from an EMBL/GenBank/DDBJ whole genome shotgun (WGS) entry which is preliminary data.</text>
</comment>
<dbReference type="RefSeq" id="WP_202891227.1">
    <property type="nucleotide sequence ID" value="NZ_JAASRO010000001.1"/>
</dbReference>
<feature type="transmembrane region" description="Helical" evidence="1">
    <location>
        <begin position="56"/>
        <end position="76"/>
    </location>
</feature>
<gene>
    <name evidence="2" type="ORF">BJY22_004627</name>
</gene>
<feature type="transmembrane region" description="Helical" evidence="1">
    <location>
        <begin position="375"/>
        <end position="393"/>
    </location>
</feature>
<evidence type="ECO:0000313" key="2">
    <source>
        <dbReference type="EMBL" id="NIK58910.1"/>
    </source>
</evidence>
<dbReference type="Proteomes" id="UP000555407">
    <property type="component" value="Unassembled WGS sequence"/>
</dbReference>
<dbReference type="PANTHER" id="PTHR36840:SF1">
    <property type="entry name" value="BLL5714 PROTEIN"/>
    <property type="match status" value="1"/>
</dbReference>